<dbReference type="EMBL" id="JAYMGO010000009">
    <property type="protein sequence ID" value="KAL1267461.1"/>
    <property type="molecule type" value="Genomic_DNA"/>
</dbReference>
<reference evidence="2 3" key="1">
    <citation type="submission" date="2023-09" db="EMBL/GenBank/DDBJ databases">
        <authorList>
            <person name="Wang M."/>
        </authorList>
    </citation>
    <scope>NUCLEOTIDE SEQUENCE [LARGE SCALE GENOMIC DNA]</scope>
    <source>
        <strain evidence="2">GT-2023</strain>
        <tissue evidence="2">Liver</tissue>
    </source>
</reference>
<dbReference type="Proteomes" id="UP001558613">
    <property type="component" value="Unassembled WGS sequence"/>
</dbReference>
<keyword evidence="1" id="KW-0812">Transmembrane</keyword>
<organism evidence="2 3">
    <name type="scientific">Cirrhinus molitorella</name>
    <name type="common">mud carp</name>
    <dbReference type="NCBI Taxonomy" id="172907"/>
    <lineage>
        <taxon>Eukaryota</taxon>
        <taxon>Metazoa</taxon>
        <taxon>Chordata</taxon>
        <taxon>Craniata</taxon>
        <taxon>Vertebrata</taxon>
        <taxon>Euteleostomi</taxon>
        <taxon>Actinopterygii</taxon>
        <taxon>Neopterygii</taxon>
        <taxon>Teleostei</taxon>
        <taxon>Ostariophysi</taxon>
        <taxon>Cypriniformes</taxon>
        <taxon>Cyprinidae</taxon>
        <taxon>Labeoninae</taxon>
        <taxon>Labeonini</taxon>
        <taxon>Cirrhinus</taxon>
    </lineage>
</organism>
<proteinExistence type="predicted"/>
<protein>
    <submittedName>
        <fullName evidence="2">Uncharacterized protein</fullName>
    </submittedName>
</protein>
<comment type="caution">
    <text evidence="2">The sequence shown here is derived from an EMBL/GenBank/DDBJ whole genome shotgun (WGS) entry which is preliminary data.</text>
</comment>
<gene>
    <name evidence="2" type="ORF">QQF64_032824</name>
</gene>
<feature type="transmembrane region" description="Helical" evidence="1">
    <location>
        <begin position="37"/>
        <end position="59"/>
    </location>
</feature>
<evidence type="ECO:0000256" key="1">
    <source>
        <dbReference type="SAM" id="Phobius"/>
    </source>
</evidence>
<keyword evidence="3" id="KW-1185">Reference proteome</keyword>
<evidence type="ECO:0000313" key="3">
    <source>
        <dbReference type="Proteomes" id="UP001558613"/>
    </source>
</evidence>
<name>A0ABR3MS44_9TELE</name>
<keyword evidence="1" id="KW-1133">Transmembrane helix</keyword>
<evidence type="ECO:0000313" key="2">
    <source>
        <dbReference type="EMBL" id="KAL1267461.1"/>
    </source>
</evidence>
<keyword evidence="1" id="KW-0472">Membrane</keyword>
<sequence length="73" mass="8190">MKLSSIPMALLDTHVTTKSAQLIVITEALAGFINRRILFYQFAAECFLLWSSVIAALLMKSRENRGKMKRGTS</sequence>
<accession>A0ABR3MS44</accession>